<evidence type="ECO:0000256" key="7">
    <source>
        <dbReference type="ARBA" id="ARBA00023306"/>
    </source>
</evidence>
<proteinExistence type="inferred from homology"/>
<dbReference type="SUPFAM" id="SSF64383">
    <property type="entry name" value="Cell-division protein ZipA, C-terminal domain"/>
    <property type="match status" value="1"/>
</dbReference>
<evidence type="ECO:0000256" key="5">
    <source>
        <dbReference type="ARBA" id="ARBA00022989"/>
    </source>
</evidence>
<evidence type="ECO:0000313" key="13">
    <source>
        <dbReference type="Proteomes" id="UP000055136"/>
    </source>
</evidence>
<dbReference type="PANTHER" id="PTHR38685">
    <property type="entry name" value="CELL DIVISION PROTEIN ZIPA"/>
    <property type="match status" value="1"/>
</dbReference>
<comment type="function">
    <text evidence="8 9">Essential cell division protein that stabilizes the FtsZ protofilaments by cross-linking them and that serves as a cytoplasmic membrane anchor for the Z ring. Also required for the recruitment to the septal ring of downstream cell division proteins.</text>
</comment>
<evidence type="ECO:0000256" key="6">
    <source>
        <dbReference type="ARBA" id="ARBA00023136"/>
    </source>
</evidence>
<evidence type="ECO:0000256" key="4">
    <source>
        <dbReference type="ARBA" id="ARBA00022692"/>
    </source>
</evidence>
<dbReference type="InterPro" id="IPR011919">
    <property type="entry name" value="Cell_div_ZipA"/>
</dbReference>
<keyword evidence="13" id="KW-1185">Reference proteome</keyword>
<dbReference type="GO" id="GO:0005886">
    <property type="term" value="C:plasma membrane"/>
    <property type="evidence" value="ECO:0007669"/>
    <property type="project" value="UniProtKB-SubCell"/>
</dbReference>
<dbReference type="GO" id="GO:0043093">
    <property type="term" value="P:FtsZ-dependent cytokinesis"/>
    <property type="evidence" value="ECO:0007669"/>
    <property type="project" value="UniProtKB-UniRule"/>
</dbReference>
<evidence type="ECO:0000313" key="12">
    <source>
        <dbReference type="EMBL" id="ALP53491.1"/>
    </source>
</evidence>
<dbReference type="HAMAP" id="MF_00509">
    <property type="entry name" value="ZipA"/>
    <property type="match status" value="1"/>
</dbReference>
<name>A0A0S2TEC7_9GAMM</name>
<dbReference type="GO" id="GO:0000917">
    <property type="term" value="P:division septum assembly"/>
    <property type="evidence" value="ECO:0007669"/>
    <property type="project" value="TreeGrafter"/>
</dbReference>
<evidence type="ECO:0000256" key="8">
    <source>
        <dbReference type="HAMAP-Rule" id="MF_00509"/>
    </source>
</evidence>
<dbReference type="Gene3D" id="3.30.1400.10">
    <property type="entry name" value="ZipA, C-terminal FtsZ-binding domain"/>
    <property type="match status" value="1"/>
</dbReference>
<evidence type="ECO:0000259" key="11">
    <source>
        <dbReference type="SMART" id="SM00771"/>
    </source>
</evidence>
<sequence length="294" mass="31884">MDSLLIVLVVIGVIMILAGVARMRSKTQRRRSWDDIDHSVLFSKAGPGREGAADEPPSAPHPVANSAADAHDLEGESPPPRTVDAPLVDEDAGAEPFRIKVDADDARAHERKTAAAPVTKRVRSVLGKLRGNHQEAESPAAQAPPEKKGHKHEAPDKVIILNVMAPPGQHFIGPALIEMIERSGLRYGPDMQIFQYIENDAPLFGLVNMVKPGVFDLDDLEQLSTPGVSLFIQMPNDTASGLAAFDTMLIVAQQLAQKLGGELRDETRSVLTHSAVDHIRQQIAEYDCKWLASA</sequence>
<dbReference type="PANTHER" id="PTHR38685:SF1">
    <property type="entry name" value="CELL DIVISION PROTEIN ZIPA"/>
    <property type="match status" value="1"/>
</dbReference>
<evidence type="ECO:0000256" key="3">
    <source>
        <dbReference type="ARBA" id="ARBA00022618"/>
    </source>
</evidence>
<evidence type="ECO:0000256" key="9">
    <source>
        <dbReference type="RuleBase" id="RU003612"/>
    </source>
</evidence>
<evidence type="ECO:0000256" key="1">
    <source>
        <dbReference type="ARBA" id="ARBA00022475"/>
    </source>
</evidence>
<protein>
    <recommendedName>
        <fullName evidence="8 9">Cell division protein ZipA</fullName>
    </recommendedName>
</protein>
<feature type="transmembrane region" description="Helical" evidence="8">
    <location>
        <begin position="6"/>
        <end position="23"/>
    </location>
</feature>
<keyword evidence="3 8" id="KW-0132">Cell division</keyword>
<keyword evidence="7 8" id="KW-0131">Cell cycle</keyword>
<keyword evidence="5 8" id="KW-1133">Transmembrane helix</keyword>
<dbReference type="KEGG" id="tee:Tel_10235"/>
<keyword evidence="2 8" id="KW-0997">Cell inner membrane</keyword>
<feature type="domain" description="ZipA C-terminal FtsZ-binding" evidence="11">
    <location>
        <begin position="155"/>
        <end position="283"/>
    </location>
</feature>
<feature type="region of interest" description="Disordered" evidence="10">
    <location>
        <begin position="42"/>
        <end position="87"/>
    </location>
</feature>
<dbReference type="EMBL" id="CP013099">
    <property type="protein sequence ID" value="ALP53491.1"/>
    <property type="molecule type" value="Genomic_DNA"/>
</dbReference>
<keyword evidence="1 8" id="KW-1003">Cell membrane</keyword>
<accession>A0A0S2TEC7</accession>
<dbReference type="NCBIfam" id="TIGR02205">
    <property type="entry name" value="septum_zipA"/>
    <property type="match status" value="1"/>
</dbReference>
<dbReference type="GO" id="GO:0032153">
    <property type="term" value="C:cell division site"/>
    <property type="evidence" value="ECO:0007669"/>
    <property type="project" value="UniProtKB-UniRule"/>
</dbReference>
<dbReference type="InterPro" id="IPR036765">
    <property type="entry name" value="ZipA_FtsZ-bd_C_sf"/>
</dbReference>
<evidence type="ECO:0000256" key="10">
    <source>
        <dbReference type="SAM" id="MobiDB-lite"/>
    </source>
</evidence>
<comment type="similarity">
    <text evidence="8 9">Belongs to the ZipA family.</text>
</comment>
<reference evidence="12" key="1">
    <citation type="submission" date="2015-10" db="EMBL/GenBank/DDBJ databases">
        <title>Description of Candidatus Tenderia electrophaga gen. nov, sp. nov., an Uncultivated Electroautotroph from a Biocathode Enrichment.</title>
        <authorList>
            <person name="Eddie B.J."/>
            <person name="Malanoski A.P."/>
            <person name="Wang Z."/>
            <person name="Hall R.J."/>
            <person name="Oh S.D."/>
            <person name="Heiner C."/>
            <person name="Lin B."/>
            <person name="Strycharz-Glaven S.M."/>
        </authorList>
    </citation>
    <scope>NUCLEOTIDE SEQUENCE [LARGE SCALE GENOMIC DNA]</scope>
    <source>
        <strain evidence="12">NRL1</strain>
    </source>
</reference>
<keyword evidence="6 8" id="KW-0472">Membrane</keyword>
<gene>
    <name evidence="8" type="primary">zipA</name>
    <name evidence="12" type="ORF">Tel_10235</name>
</gene>
<evidence type="ECO:0000256" key="2">
    <source>
        <dbReference type="ARBA" id="ARBA00022519"/>
    </source>
</evidence>
<comment type="subunit">
    <text evidence="8">Interacts with FtsZ via their C-terminal domains.</text>
</comment>
<dbReference type="STRING" id="1748243.Tel_10235"/>
<comment type="subcellular location">
    <subcellularLocation>
        <location evidence="8">Cell inner membrane</location>
        <topology evidence="8">Single-pass type I membrane protein</topology>
    </subcellularLocation>
    <text evidence="8">Localizes to the Z ring in an FtsZ-dependent manner.</text>
</comment>
<dbReference type="Pfam" id="PF04354">
    <property type="entry name" value="ZipA_C"/>
    <property type="match status" value="1"/>
</dbReference>
<keyword evidence="4 8" id="KW-0812">Transmembrane</keyword>
<dbReference type="Proteomes" id="UP000055136">
    <property type="component" value="Chromosome"/>
</dbReference>
<dbReference type="InterPro" id="IPR007449">
    <property type="entry name" value="ZipA_FtsZ-bd_C"/>
</dbReference>
<feature type="region of interest" description="Disordered" evidence="10">
    <location>
        <begin position="130"/>
        <end position="153"/>
    </location>
</feature>
<organism evidence="12 13">
    <name type="scientific">Candidatus Tenderia electrophaga</name>
    <dbReference type="NCBI Taxonomy" id="1748243"/>
    <lineage>
        <taxon>Bacteria</taxon>
        <taxon>Pseudomonadati</taxon>
        <taxon>Pseudomonadota</taxon>
        <taxon>Gammaproteobacteria</taxon>
        <taxon>Candidatus Tenderiales</taxon>
        <taxon>Candidatus Tenderiaceae</taxon>
        <taxon>Candidatus Tenderia</taxon>
    </lineage>
</organism>
<dbReference type="AlphaFoldDB" id="A0A0S2TEC7"/>
<dbReference type="SMART" id="SM00771">
    <property type="entry name" value="ZipA_C"/>
    <property type="match status" value="1"/>
</dbReference>